<gene>
    <name evidence="2" type="primary">LOC110427036</name>
</gene>
<dbReference type="AlphaFoldDB" id="A0A6J1BEW6"/>
<organism evidence="1 2">
    <name type="scientific">Herrania umbratica</name>
    <dbReference type="NCBI Taxonomy" id="108875"/>
    <lineage>
        <taxon>Eukaryota</taxon>
        <taxon>Viridiplantae</taxon>
        <taxon>Streptophyta</taxon>
        <taxon>Embryophyta</taxon>
        <taxon>Tracheophyta</taxon>
        <taxon>Spermatophyta</taxon>
        <taxon>Magnoliopsida</taxon>
        <taxon>eudicotyledons</taxon>
        <taxon>Gunneridae</taxon>
        <taxon>Pentapetalae</taxon>
        <taxon>rosids</taxon>
        <taxon>malvids</taxon>
        <taxon>Malvales</taxon>
        <taxon>Malvaceae</taxon>
        <taxon>Byttnerioideae</taxon>
        <taxon>Herrania</taxon>
    </lineage>
</organism>
<reference evidence="2" key="1">
    <citation type="submission" date="2025-08" db="UniProtKB">
        <authorList>
            <consortium name="RefSeq"/>
        </authorList>
    </citation>
    <scope>IDENTIFICATION</scope>
    <source>
        <tissue evidence="2">Leaf</tissue>
    </source>
</reference>
<proteinExistence type="predicted"/>
<keyword evidence="1" id="KW-1185">Reference proteome</keyword>
<dbReference type="OrthoDB" id="1433808at2759"/>
<name>A0A6J1BEW6_9ROSI</name>
<protein>
    <submittedName>
        <fullName evidence="2">Uncharacterized protein LOC110427036</fullName>
    </submittedName>
</protein>
<accession>A0A6J1BEW6</accession>
<evidence type="ECO:0000313" key="1">
    <source>
        <dbReference type="Proteomes" id="UP000504621"/>
    </source>
</evidence>
<dbReference type="GeneID" id="110427036"/>
<dbReference type="RefSeq" id="XP_021298072.1">
    <property type="nucleotide sequence ID" value="XM_021442397.1"/>
</dbReference>
<sequence length="170" mass="19169">MKMSKALKKLKFWSRKKRKRKSLGLEPSYPDSSHCHCCYSCASTQPSAPPLPSWLQAELTQDAIHTADQAEPFPVPELSYPTLFQCPAPEDTVSETESHRSPICPAPSYQQYMDPNPVYGLPVVQQAGRRERSAGFFGCMIDFGVHLIRCFCPCFRIREESSQTIVKPSI</sequence>
<dbReference type="Proteomes" id="UP000504621">
    <property type="component" value="Unplaced"/>
</dbReference>
<evidence type="ECO:0000313" key="2">
    <source>
        <dbReference type="RefSeq" id="XP_021298072.1"/>
    </source>
</evidence>